<dbReference type="EMBL" id="CP001939">
    <property type="protein sequence ID" value="ADG91387.1"/>
    <property type="molecule type" value="Genomic_DNA"/>
</dbReference>
<proteinExistence type="predicted"/>
<evidence type="ECO:0000313" key="3">
    <source>
        <dbReference type="Proteomes" id="UP000002376"/>
    </source>
</evidence>
<evidence type="ECO:0000256" key="1">
    <source>
        <dbReference type="SAM" id="Phobius"/>
    </source>
</evidence>
<dbReference type="KEGG" id="tag:Tagg_1118"/>
<dbReference type="RefSeq" id="WP_013129980.1">
    <property type="nucleotide sequence ID" value="NC_014160.1"/>
</dbReference>
<reference key="3">
    <citation type="submission" date="2010-02" db="EMBL/GenBank/DDBJ databases">
        <title>Complete genome sequence of Thermosphaera aggregans type strain (M11TL).</title>
        <authorList>
            <consortium name="US DOE Joint Genome Institute (JGI-PGF)"/>
            <person name="Spring S."/>
            <person name="Lapidus A."/>
            <person name="Munk C."/>
            <person name="Schroeder M."/>
            <person name="Glavina Del Rio T."/>
            <person name="Tice H."/>
            <person name="Copeland A."/>
            <person name="Cheng J.-F."/>
            <person name="Lucas S."/>
            <person name="Chen F."/>
            <person name="Nolan M."/>
            <person name="Bruce D."/>
            <person name="Goodwin L."/>
            <person name="Pitluck S."/>
            <person name="Ivanova N."/>
            <person name="Mavromatis K."/>
            <person name="Ovchinnikova G."/>
            <person name="Pati A."/>
            <person name="Chen A."/>
            <person name="Palaniappan K."/>
            <person name="Land M."/>
            <person name="Hauser L."/>
            <person name="Chang Y.-J."/>
            <person name="Jeffries C.C."/>
            <person name="Brettin T."/>
            <person name="Detter J.C."/>
            <person name="Tapia R."/>
            <person name="Han C."/>
            <person name="Chain P."/>
            <person name="Heimerl T."/>
            <person name="Weik F."/>
            <person name="Goker M."/>
            <person name="Rachel R."/>
            <person name="Bristow J."/>
            <person name="Eisen J.A."/>
            <person name="Markowitz V."/>
            <person name="Hugenholtz P."/>
            <person name="Kyrpides N.C."/>
            <person name="Klenk H.-P."/>
        </authorList>
    </citation>
    <scope>NUCLEOTIDE SEQUENCE</scope>
    <source>
        <strain>DSM 11486</strain>
    </source>
</reference>
<evidence type="ECO:0000313" key="2">
    <source>
        <dbReference type="EMBL" id="ADG91387.1"/>
    </source>
</evidence>
<sequence>MSSFEKYRPIIFMLTWFLILEMISLAVLISLGEQVTTYVTAVITLFTILMLAYFIKRARREVLEEV</sequence>
<dbReference type="HOGENOM" id="CLU_2821101_0_0_2"/>
<keyword evidence="1" id="KW-0812">Transmembrane</keyword>
<feature type="transmembrane region" description="Helical" evidence="1">
    <location>
        <begin position="12"/>
        <end position="31"/>
    </location>
</feature>
<accession>D5U2N7</accession>
<name>D5U2N7_THEAM</name>
<protein>
    <submittedName>
        <fullName evidence="2">Uncharacterized protein</fullName>
    </submittedName>
</protein>
<organism evidence="2 3">
    <name type="scientific">Thermosphaera aggregans (strain DSM 11486 / M11TL)</name>
    <dbReference type="NCBI Taxonomy" id="633148"/>
    <lineage>
        <taxon>Archaea</taxon>
        <taxon>Thermoproteota</taxon>
        <taxon>Thermoprotei</taxon>
        <taxon>Desulfurococcales</taxon>
        <taxon>Desulfurococcaceae</taxon>
        <taxon>Thermosphaera</taxon>
    </lineage>
</organism>
<gene>
    <name evidence="2" type="ordered locus">Tagg_1118</name>
</gene>
<keyword evidence="1" id="KW-1133">Transmembrane helix</keyword>
<keyword evidence="3" id="KW-1185">Reference proteome</keyword>
<dbReference type="Proteomes" id="UP000002376">
    <property type="component" value="Chromosome"/>
</dbReference>
<reference evidence="3" key="2">
    <citation type="journal article" date="2010" name="Stand. Genomic Sci.">
        <title>Complete genome sequence of Thermosphaera aggregans type strain (M11TLT).</title>
        <authorList>
            <person name="Spring S."/>
            <person name="Rachel R."/>
            <person name="Lapidus A."/>
            <person name="Davenport K."/>
            <person name="Tice H."/>
            <person name="Copeland A."/>
            <person name="Cheng J.-F."/>
            <person name="Lucas S."/>
            <person name="Chen F."/>
            <person name="Nolan M."/>
            <person name="Bruce D."/>
            <person name="Goodwin L."/>
            <person name="Pitluck S."/>
            <person name="Ivanova N."/>
            <person name="Mavromatis K."/>
            <person name="Ovchinnikova G."/>
            <person name="Pati A."/>
            <person name="Chen A."/>
            <person name="Palaniappan K."/>
            <person name="Land M."/>
            <person name="Hauser L."/>
            <person name="Chang Y.-J."/>
            <person name="Jeffries C.C."/>
            <person name="Brettin T."/>
            <person name="Detter J.C."/>
            <person name="Tapia R."/>
            <person name="Han C."/>
            <person name="Heimerl T."/>
            <person name="Weikl F."/>
            <person name="Brambilla E."/>
            <person name="Goker M."/>
            <person name="Bristow J."/>
            <person name="Eisen J.A."/>
            <person name="Markowitz V."/>
            <person name="Hugenholtz P."/>
            <person name="Kyrpides N.C."/>
            <person name="Klenk H.-P."/>
        </authorList>
    </citation>
    <scope>NUCLEOTIDE SEQUENCE [LARGE SCALE GENOMIC DNA]</scope>
    <source>
        <strain evidence="3">DSM 11486 / M11TL</strain>
    </source>
</reference>
<feature type="transmembrane region" description="Helical" evidence="1">
    <location>
        <begin position="37"/>
        <end position="55"/>
    </location>
</feature>
<dbReference type="GeneID" id="9166150"/>
<reference evidence="2 3" key="1">
    <citation type="journal article" date="2010" name="Stand. Genomic Sci.">
        <title>Complete genome sequence of Thermosphaera aggregans type strain (M11TL).</title>
        <authorList>
            <person name="Spring S."/>
            <person name="Rachel R."/>
            <person name="Lapidus A."/>
            <person name="Davenport K."/>
            <person name="Tice H."/>
            <person name="Copeland A."/>
            <person name="Cheng J.F."/>
            <person name="Lucas S."/>
            <person name="Chen F."/>
            <person name="Nolan M."/>
            <person name="Bruce D."/>
            <person name="Goodwin L."/>
            <person name="Pitluck S."/>
            <person name="Ivanova N."/>
            <person name="Mavromatis K."/>
            <person name="Ovchinnikova G."/>
            <person name="Pati A."/>
            <person name="Chen A."/>
            <person name="Palaniappan K."/>
            <person name="Land M."/>
            <person name="Hauser L."/>
            <person name="Chang Y.J."/>
            <person name="Jeffries C.C."/>
            <person name="Brettin T."/>
            <person name="Detter J.C."/>
            <person name="Tapia R."/>
            <person name="Han C."/>
            <person name="Heimerl T."/>
            <person name="Weikl F."/>
            <person name="Brambilla E."/>
            <person name="Goker M."/>
            <person name="Bristow J."/>
            <person name="Eisen J.A."/>
            <person name="Markowitz V."/>
            <person name="Hugenholtz P."/>
            <person name="Kyrpides N.C."/>
            <person name="Klenk H.P."/>
        </authorList>
    </citation>
    <scope>NUCLEOTIDE SEQUENCE [LARGE SCALE GENOMIC DNA]</scope>
    <source>
        <strain evidence="3">DSM 11486 / M11TL</strain>
    </source>
</reference>
<dbReference type="AlphaFoldDB" id="D5U2N7"/>
<keyword evidence="1" id="KW-0472">Membrane</keyword>
<dbReference type="STRING" id="633148.Tagg_1118"/>